<organism evidence="1 2">
    <name type="scientific">Odoribacter splanchnicus</name>
    <dbReference type="NCBI Taxonomy" id="28118"/>
    <lineage>
        <taxon>Bacteria</taxon>
        <taxon>Pseudomonadati</taxon>
        <taxon>Bacteroidota</taxon>
        <taxon>Bacteroidia</taxon>
        <taxon>Bacteroidales</taxon>
        <taxon>Odoribacteraceae</taxon>
        <taxon>Odoribacter</taxon>
    </lineage>
</organism>
<sequence>MFNTLLNTEVMKIKYILPIIFAFLLAACFDDDTTTGTQPISVISIDTTKLEKVYNINKFETRIITPEITQTDSSLPLSYEWQVDYKFYSDSVAFRFTGKDLGSYEVRLKVSNQDGSTFYTFQLNVNSPYEEGIAMLSEGPQGQTELSFMRKYSDEELKAGIKEKFVMNCLQLNNPDVSFEKSPTDMAKRGTQLFICCQNHPIVYAVNTKTFELENAISAPEYPDFIPLKMNIPDNTSRISDVLCQHGVVYSLSTHEGVIVPHTYLTGKYAEQTFFCAPYQVYSYYWNPETCQILNNNGYNITTSEKALDGQELIQYFNGIYNDYITIISRDKTNGKIKKTNIGSTFIAYNDDYTERWFDLREEKILTGNTNLKPTSPSVASSVYNQLLYAEGNKIYRWYYSDNSFPTTPWTTINLENCEITYLGLSPDETQLYVGVYQPQESGLNGHLYILDSDTGKPVGDTPYLHVGYKPVKIMYKVK</sequence>
<protein>
    <recommendedName>
        <fullName evidence="3">Bacteroidetes PKD-like domain-containing protein</fullName>
    </recommendedName>
</protein>
<dbReference type="AlphaFoldDB" id="A0A412TSW4"/>
<dbReference type="InterPro" id="IPR011047">
    <property type="entry name" value="Quinoprotein_ADH-like_sf"/>
</dbReference>
<comment type="caution">
    <text evidence="1">The sequence shown here is derived from an EMBL/GenBank/DDBJ whole genome shotgun (WGS) entry which is preliminary data.</text>
</comment>
<evidence type="ECO:0000313" key="1">
    <source>
        <dbReference type="EMBL" id="RGU56934.1"/>
    </source>
</evidence>
<name>A0A412TSW4_9BACT</name>
<dbReference type="EMBL" id="QRYC01000007">
    <property type="protein sequence ID" value="RGU56934.1"/>
    <property type="molecule type" value="Genomic_DNA"/>
</dbReference>
<dbReference type="SUPFAM" id="SSF50998">
    <property type="entry name" value="Quinoprotein alcohol dehydrogenase-like"/>
    <property type="match status" value="1"/>
</dbReference>
<gene>
    <name evidence="1" type="ORF">DWW57_06980</name>
</gene>
<reference evidence="1 2" key="1">
    <citation type="submission" date="2018-08" db="EMBL/GenBank/DDBJ databases">
        <title>A genome reference for cultivated species of the human gut microbiota.</title>
        <authorList>
            <person name="Zou Y."/>
            <person name="Xue W."/>
            <person name="Luo G."/>
        </authorList>
    </citation>
    <scope>NUCLEOTIDE SEQUENCE [LARGE SCALE GENOMIC DNA]</scope>
    <source>
        <strain evidence="1 2">AF16-14</strain>
    </source>
</reference>
<evidence type="ECO:0000313" key="2">
    <source>
        <dbReference type="Proteomes" id="UP000284243"/>
    </source>
</evidence>
<accession>A0A412TSW4</accession>
<evidence type="ECO:0008006" key="3">
    <source>
        <dbReference type="Google" id="ProtNLM"/>
    </source>
</evidence>
<dbReference type="Proteomes" id="UP000284243">
    <property type="component" value="Unassembled WGS sequence"/>
</dbReference>
<dbReference type="SUPFAM" id="SSF49299">
    <property type="entry name" value="PKD domain"/>
    <property type="match status" value="1"/>
</dbReference>
<dbReference type="InterPro" id="IPR035986">
    <property type="entry name" value="PKD_dom_sf"/>
</dbReference>
<proteinExistence type="predicted"/>